<dbReference type="InterPro" id="IPR036397">
    <property type="entry name" value="RNaseH_sf"/>
</dbReference>
<protein>
    <recommendedName>
        <fullName evidence="3">Piwi domain-containing protein</fullName>
    </recommendedName>
</protein>
<accession>A0ABN9L9H4</accession>
<dbReference type="InterPro" id="IPR012337">
    <property type="entry name" value="RNaseH-like_sf"/>
</dbReference>
<dbReference type="SUPFAM" id="SSF53098">
    <property type="entry name" value="Ribonuclease H-like"/>
    <property type="match status" value="1"/>
</dbReference>
<keyword evidence="2" id="KW-1185">Reference proteome</keyword>
<gene>
    <name evidence="1" type="ORF">RIMI_LOCUS6811378</name>
</gene>
<comment type="caution">
    <text evidence="1">The sequence shown here is derived from an EMBL/GenBank/DDBJ whole genome shotgun (WGS) entry which is preliminary data.</text>
</comment>
<evidence type="ECO:0000313" key="1">
    <source>
        <dbReference type="EMBL" id="CAJ0936601.1"/>
    </source>
</evidence>
<evidence type="ECO:0000313" key="2">
    <source>
        <dbReference type="Proteomes" id="UP001176940"/>
    </source>
</evidence>
<dbReference type="Proteomes" id="UP001176940">
    <property type="component" value="Unassembled WGS sequence"/>
</dbReference>
<name>A0ABN9L9H4_9NEOB</name>
<dbReference type="Gene3D" id="3.30.420.10">
    <property type="entry name" value="Ribonuclease H-like superfamily/Ribonuclease H"/>
    <property type="match status" value="1"/>
</dbReference>
<organism evidence="1 2">
    <name type="scientific">Ranitomeya imitator</name>
    <name type="common">mimic poison frog</name>
    <dbReference type="NCBI Taxonomy" id="111125"/>
    <lineage>
        <taxon>Eukaryota</taxon>
        <taxon>Metazoa</taxon>
        <taxon>Chordata</taxon>
        <taxon>Craniata</taxon>
        <taxon>Vertebrata</taxon>
        <taxon>Euteleostomi</taxon>
        <taxon>Amphibia</taxon>
        <taxon>Batrachia</taxon>
        <taxon>Anura</taxon>
        <taxon>Neobatrachia</taxon>
        <taxon>Hyloidea</taxon>
        <taxon>Dendrobatidae</taxon>
        <taxon>Dendrobatinae</taxon>
        <taxon>Ranitomeya</taxon>
    </lineage>
</organism>
<proteinExistence type="predicted"/>
<reference evidence="1" key="1">
    <citation type="submission" date="2023-07" db="EMBL/GenBank/DDBJ databases">
        <authorList>
            <person name="Stuckert A."/>
        </authorList>
    </citation>
    <scope>NUCLEOTIDE SEQUENCE</scope>
</reference>
<sequence length="146" mass="16777">MFKITQQMRIKMNRAVLVVVEDTVRGYLQAFHQNIMDHTEMVVSLCINEIKYYAIKQHLCMDFQIPNELQFRRAVDCGDAAGNTIIIGNDCYHSTLHGRGSIAGFVASTKKQMTRWFSRCIVQDQRQDCRWPGSLYASGAAHMEQE</sequence>
<dbReference type="EMBL" id="CAUEEQ010012514">
    <property type="protein sequence ID" value="CAJ0936601.1"/>
    <property type="molecule type" value="Genomic_DNA"/>
</dbReference>
<evidence type="ECO:0008006" key="3">
    <source>
        <dbReference type="Google" id="ProtNLM"/>
    </source>
</evidence>